<dbReference type="EMBL" id="WWCN01000024">
    <property type="protein sequence ID" value="MYM26228.1"/>
    <property type="molecule type" value="Genomic_DNA"/>
</dbReference>
<name>A0A6L8KJ29_9BURK</name>
<organism evidence="1 2">
    <name type="scientific">Duganella flavida</name>
    <dbReference type="NCBI Taxonomy" id="2692175"/>
    <lineage>
        <taxon>Bacteria</taxon>
        <taxon>Pseudomonadati</taxon>
        <taxon>Pseudomonadota</taxon>
        <taxon>Betaproteobacteria</taxon>
        <taxon>Burkholderiales</taxon>
        <taxon>Oxalobacteraceae</taxon>
        <taxon>Telluria group</taxon>
        <taxon>Duganella</taxon>
    </lineage>
</organism>
<evidence type="ECO:0000313" key="1">
    <source>
        <dbReference type="EMBL" id="MYM26228.1"/>
    </source>
</evidence>
<comment type="caution">
    <text evidence="1">The sequence shown here is derived from an EMBL/GenBank/DDBJ whole genome shotgun (WGS) entry which is preliminary data.</text>
</comment>
<reference evidence="1 2" key="1">
    <citation type="submission" date="2019-12" db="EMBL/GenBank/DDBJ databases">
        <title>Novel species isolated from a subtropical stream in China.</title>
        <authorList>
            <person name="Lu H."/>
        </authorList>
    </citation>
    <scope>NUCLEOTIDE SEQUENCE [LARGE SCALE GENOMIC DNA]</scope>
    <source>
        <strain evidence="1 2">FT135W</strain>
    </source>
</reference>
<evidence type="ECO:0000313" key="2">
    <source>
        <dbReference type="Proteomes" id="UP000479335"/>
    </source>
</evidence>
<protein>
    <submittedName>
        <fullName evidence="1">Uncharacterized protein</fullName>
    </submittedName>
</protein>
<dbReference type="RefSeq" id="WP_161009668.1">
    <property type="nucleotide sequence ID" value="NZ_WWCN01000024.1"/>
</dbReference>
<dbReference type="AlphaFoldDB" id="A0A6L8KJ29"/>
<keyword evidence="2" id="KW-1185">Reference proteome</keyword>
<dbReference type="Proteomes" id="UP000479335">
    <property type="component" value="Unassembled WGS sequence"/>
</dbReference>
<gene>
    <name evidence="1" type="ORF">GTP46_26720</name>
</gene>
<sequence>MYAGKILSKHSLSALENAGAGIKHLLDAACANCGIPLEDEPMAVTCWSSMIKHPQLEESRAAPIVVLGLPAAMAGDMQSLATSALHLQTIDKVKWAQRVTCLQMTGHKNTIRLRCDELLPVMRTTAIGSLLLIVVCGDDVLFVEHYFDSRKFLQVCHELHLDNLANGERDIDADWRAARMVEKANGMSTYLPLVYMLDDAEEFSYGVVRSGESDC</sequence>
<accession>A0A6L8KJ29</accession>
<proteinExistence type="predicted"/>